<evidence type="ECO:0000259" key="6">
    <source>
        <dbReference type="PROSITE" id="PS51444"/>
    </source>
</evidence>
<keyword evidence="4" id="KW-1133">Transmembrane helix</keyword>
<feature type="domain" description="FH2" evidence="6">
    <location>
        <begin position="502"/>
        <end position="933"/>
    </location>
</feature>
<evidence type="ECO:0000256" key="1">
    <source>
        <dbReference type="ARBA" id="ARBA00025793"/>
    </source>
</evidence>
<dbReference type="GO" id="GO:0045010">
    <property type="term" value="P:actin nucleation"/>
    <property type="evidence" value="ECO:0007669"/>
    <property type="project" value="InterPro"/>
</dbReference>
<dbReference type="InterPro" id="IPR042201">
    <property type="entry name" value="FH2_Formin_sf"/>
</dbReference>
<keyword evidence="7" id="KW-1185">Reference proteome</keyword>
<dbReference type="SUPFAM" id="SSF101447">
    <property type="entry name" value="Formin homology 2 domain (FH2 domain)"/>
    <property type="match status" value="1"/>
</dbReference>
<dbReference type="Pfam" id="PF02181">
    <property type="entry name" value="FH2"/>
    <property type="match status" value="1"/>
</dbReference>
<dbReference type="RefSeq" id="XP_071904858.1">
    <property type="nucleotide sequence ID" value="XM_072048757.1"/>
</dbReference>
<dbReference type="Proteomes" id="UP001652660">
    <property type="component" value="Chromosome 5e"/>
</dbReference>
<evidence type="ECO:0000313" key="8">
    <source>
        <dbReference type="RefSeq" id="XP_027061177.1"/>
    </source>
</evidence>
<feature type="compositionally biased region" description="Pro residues" evidence="3">
    <location>
        <begin position="179"/>
        <end position="189"/>
    </location>
</feature>
<dbReference type="RefSeq" id="XP_027061177.1">
    <property type="nucleotide sequence ID" value="XM_027205376.1"/>
</dbReference>
<dbReference type="AlphaFoldDB" id="A0A6P6S6X9"/>
<sequence length="971" mass="105834">MDVGMSRTNFLFVAFLCVFAASNLKGIRNFAEAFSGNEVSSDIEKIDYDKAEDVWIQCRRELKECLQFLESLELYLSQIPEPYENPTLPVDLLAKRIVQQTIPNLTFQDKQFLFECLRKKPLQNHESGKEFGSNTQFNKCPELFSSWSSAPRRFLRHHNHHVLSLVQAPGSPAASPHHAPAPSPVPASSPSPTLHSPSPVLEPPSPEPSPLQNVIHSLLPPQTGAPTPSGNGLDRIYGTAAIAASAVASPHHAPAPSPVPASSPSPTLHPPPPVLQPPPPEPSPPQNVIHSPPPSSIVGPLPRPQTGAPTPSGNGVNRNYVIAAIAASAVTGLALIVLFLICCINKRKEQVAPGNGQKNEKRDEKPLLNFFSSDLSAGSPQKSQKIVAFNNQNLKMSSTVSNIPFAVNVADSSTETQSTKVTIDASENVNSLLPLPPGRPALPPPGPPPPPPPKPPAPAPPPPPKVARPPPNPPKPSNLGRPSPLGANNPRCSSGGNTSELSGESDAPKAKLKPFFWEKVPANPDHSMVWHDIKAGSFQVNEEMMESLFGYVPAEKGKFEHKRNSSSESSVPYVQIIDPKKSQNLAILLKALNVTTEEVIDALKEGNELPIELVQALLKMAPTTDEELKLRLFSGDVSQLGPAERFLKVLVEIPFAFKRMESLLFMSSFQEESSSVTESFATLEVACKELRNSRLFLKLLEAVLKLGNRMNDGTYRGGATAFKLDTLLKLSDVKGTDGKTTLLHFVVQEIIRSEGLRAARRLRESHSMSSVKTEDLVEESSEETADYYRSLGLQVVSGLSNDLENVRKAALKDGDDLAGAVSSLGQSFVKLKDFINNEMANVEEDSEFRTTLTNFVEHAEADITKLLEEEKRIMALVKSTGDYFHGNAGKNEGLRLFLIVRDFLVMVDKACRDVRSSTKLPAKTPRKEALAPSPSEESNRESLPDFRQRLFPAIKERHMDDSSSDEDDKSP</sequence>
<evidence type="ECO:0000256" key="3">
    <source>
        <dbReference type="SAM" id="MobiDB-lite"/>
    </source>
</evidence>
<evidence type="ECO:0000313" key="12">
    <source>
        <dbReference type="RefSeq" id="XP_071904861.1"/>
    </source>
</evidence>
<dbReference type="PANTHER" id="PTHR23213:SF391">
    <property type="entry name" value="FORMIN-LIKE PROTEIN"/>
    <property type="match status" value="1"/>
</dbReference>
<feature type="chain" id="PRO_5027836728" description="Formin-like protein" evidence="5">
    <location>
        <begin position="27"/>
        <end position="971"/>
    </location>
</feature>
<dbReference type="RefSeq" id="XP_071904861.1">
    <property type="nucleotide sequence ID" value="XM_072048760.1"/>
</dbReference>
<evidence type="ECO:0000313" key="11">
    <source>
        <dbReference type="RefSeq" id="XP_071904859.1"/>
    </source>
</evidence>
<feature type="compositionally biased region" description="Polar residues" evidence="3">
    <location>
        <begin position="490"/>
        <end position="502"/>
    </location>
</feature>
<dbReference type="InterPro" id="IPR015425">
    <property type="entry name" value="FH2_Formin"/>
</dbReference>
<keyword evidence="4" id="KW-0472">Membrane</keyword>
<feature type="compositionally biased region" description="Pro residues" evidence="3">
    <location>
        <begin position="434"/>
        <end position="476"/>
    </location>
</feature>
<dbReference type="InterPro" id="IPR027643">
    <property type="entry name" value="Formin-like_plant"/>
</dbReference>
<evidence type="ECO:0000313" key="9">
    <source>
        <dbReference type="RefSeq" id="XP_071904857.1"/>
    </source>
</evidence>
<feature type="compositionally biased region" description="Pro residues" evidence="3">
    <location>
        <begin position="253"/>
        <end position="295"/>
    </location>
</feature>
<reference evidence="8" key="2">
    <citation type="submission" date="2025-04" db="UniProtKB">
        <authorList>
            <consortium name="RefSeq"/>
        </authorList>
    </citation>
    <scope>IDENTIFICATION</scope>
    <source>
        <tissue evidence="8 9">Leaves</tissue>
    </source>
</reference>
<dbReference type="GeneID" id="113687854"/>
<feature type="compositionally biased region" description="Basic and acidic residues" evidence="3">
    <location>
        <begin position="937"/>
        <end position="947"/>
    </location>
</feature>
<feature type="signal peptide" evidence="5">
    <location>
        <begin position="1"/>
        <end position="26"/>
    </location>
</feature>
<dbReference type="GO" id="GO:0051015">
    <property type="term" value="F:actin filament binding"/>
    <property type="evidence" value="ECO:0007669"/>
    <property type="project" value="InterPro"/>
</dbReference>
<accession>A0A6P6S6X9</accession>
<feature type="compositionally biased region" description="Low complexity" evidence="3">
    <location>
        <begin position="190"/>
        <end position="199"/>
    </location>
</feature>
<dbReference type="RefSeq" id="XP_071904859.1">
    <property type="nucleotide sequence ID" value="XM_072048758.1"/>
</dbReference>
<protein>
    <recommendedName>
        <fullName evidence="2">Formin-like protein</fullName>
    </recommendedName>
</protein>
<feature type="region of interest" description="Disordered" evidence="3">
    <location>
        <begin position="418"/>
        <end position="507"/>
    </location>
</feature>
<keyword evidence="5" id="KW-0732">Signal</keyword>
<feature type="compositionally biased region" description="Pro residues" evidence="3">
    <location>
        <begin position="200"/>
        <end position="209"/>
    </location>
</feature>
<keyword evidence="4" id="KW-0812">Transmembrane</keyword>
<evidence type="ECO:0000313" key="10">
    <source>
        <dbReference type="RefSeq" id="XP_071904858.1"/>
    </source>
</evidence>
<dbReference type="PROSITE" id="PS51444">
    <property type="entry name" value="FH2"/>
    <property type="match status" value="1"/>
</dbReference>
<proteinExistence type="inferred from homology"/>
<organism evidence="7 8">
    <name type="scientific">Coffea arabica</name>
    <name type="common">Arabian coffee</name>
    <dbReference type="NCBI Taxonomy" id="13443"/>
    <lineage>
        <taxon>Eukaryota</taxon>
        <taxon>Viridiplantae</taxon>
        <taxon>Streptophyta</taxon>
        <taxon>Embryophyta</taxon>
        <taxon>Tracheophyta</taxon>
        <taxon>Spermatophyta</taxon>
        <taxon>Magnoliopsida</taxon>
        <taxon>eudicotyledons</taxon>
        <taxon>Gunneridae</taxon>
        <taxon>Pentapetalae</taxon>
        <taxon>asterids</taxon>
        <taxon>lamiids</taxon>
        <taxon>Gentianales</taxon>
        <taxon>Rubiaceae</taxon>
        <taxon>Ixoroideae</taxon>
        <taxon>Gardenieae complex</taxon>
        <taxon>Bertiereae - Coffeeae clade</taxon>
        <taxon>Coffeeae</taxon>
        <taxon>Coffea</taxon>
    </lineage>
</organism>
<feature type="transmembrane region" description="Helical" evidence="4">
    <location>
        <begin position="320"/>
        <end position="344"/>
    </location>
</feature>
<evidence type="ECO:0000256" key="4">
    <source>
        <dbReference type="SAM" id="Phobius"/>
    </source>
</evidence>
<feature type="region of interest" description="Disordered" evidence="3">
    <location>
        <begin position="916"/>
        <end position="947"/>
    </location>
</feature>
<evidence type="ECO:0000256" key="2">
    <source>
        <dbReference type="RuleBase" id="RU361260"/>
    </source>
</evidence>
<feature type="region of interest" description="Disordered" evidence="3">
    <location>
        <begin position="168"/>
        <end position="233"/>
    </location>
</feature>
<feature type="compositionally biased region" description="Polar residues" evidence="3">
    <location>
        <begin position="418"/>
        <end position="431"/>
    </location>
</feature>
<dbReference type="PANTHER" id="PTHR23213">
    <property type="entry name" value="FORMIN-RELATED"/>
    <property type="match status" value="1"/>
</dbReference>
<comment type="similarity">
    <text evidence="1">Belongs to the formin-like family. Class-I subfamily.</text>
</comment>
<feature type="region of interest" description="Disordered" evidence="3">
    <location>
        <begin position="248"/>
        <end position="314"/>
    </location>
</feature>
<dbReference type="SMART" id="SM00498">
    <property type="entry name" value="FH2"/>
    <property type="match status" value="1"/>
</dbReference>
<dbReference type="OrthoDB" id="1668162at2759"/>
<gene>
    <name evidence="8 9 10 11 12" type="primary">LOC113687854</name>
</gene>
<evidence type="ECO:0000313" key="7">
    <source>
        <dbReference type="Proteomes" id="UP001652660"/>
    </source>
</evidence>
<reference evidence="7" key="1">
    <citation type="journal article" date="2025" name="Foods">
        <title>Unveiling the Microbial Signatures of Arabica Coffee Cherries: Insights into Ripeness Specific Diversity, Functional Traits, and Implications for Quality and Safety.</title>
        <authorList>
            <consortium name="RefSeq"/>
            <person name="Tenea G.N."/>
            <person name="Cifuentes V."/>
            <person name="Reyes P."/>
            <person name="Cevallos-Vallejos M."/>
        </authorList>
    </citation>
    <scope>NUCLEOTIDE SEQUENCE [LARGE SCALE GENOMIC DNA]</scope>
</reference>
<evidence type="ECO:0000256" key="5">
    <source>
        <dbReference type="SAM" id="SignalP"/>
    </source>
</evidence>
<feature type="compositionally biased region" description="Low complexity" evidence="3">
    <location>
        <begin position="168"/>
        <end position="178"/>
    </location>
</feature>
<dbReference type="RefSeq" id="XP_071904857.1">
    <property type="nucleotide sequence ID" value="XM_072048756.1"/>
</dbReference>
<name>A0A6P6S6X9_COFAR</name>
<dbReference type="Gene3D" id="1.20.58.2220">
    <property type="entry name" value="Formin, FH2 domain"/>
    <property type="match status" value="1"/>
</dbReference>